<evidence type="ECO:0000313" key="4">
    <source>
        <dbReference type="Proteomes" id="UP000199072"/>
    </source>
</evidence>
<dbReference type="PROSITE" id="PS50930">
    <property type="entry name" value="HTH_LYTTR"/>
    <property type="match status" value="1"/>
</dbReference>
<dbReference type="Gene3D" id="2.40.50.1020">
    <property type="entry name" value="LytTr DNA-binding domain"/>
    <property type="match status" value="1"/>
</dbReference>
<reference evidence="3 4" key="1">
    <citation type="submission" date="2016-10" db="EMBL/GenBank/DDBJ databases">
        <authorList>
            <person name="de Groot N.N."/>
        </authorList>
    </citation>
    <scope>NUCLEOTIDE SEQUENCE [LARGE SCALE GENOMIC DNA]</scope>
    <source>
        <strain evidence="3 4">47C3B</strain>
    </source>
</reference>
<dbReference type="Proteomes" id="UP000199072">
    <property type="component" value="Unassembled WGS sequence"/>
</dbReference>
<dbReference type="InterPro" id="IPR007492">
    <property type="entry name" value="LytTR_DNA-bd_dom"/>
</dbReference>
<dbReference type="GO" id="GO:0003677">
    <property type="term" value="F:DNA binding"/>
    <property type="evidence" value="ECO:0007669"/>
    <property type="project" value="UniProtKB-KW"/>
</dbReference>
<proteinExistence type="predicted"/>
<feature type="transmembrane region" description="Helical" evidence="1">
    <location>
        <begin position="53"/>
        <end position="74"/>
    </location>
</feature>
<gene>
    <name evidence="3" type="ORF">SAMN05216464_110114</name>
</gene>
<feature type="transmembrane region" description="Helical" evidence="1">
    <location>
        <begin position="129"/>
        <end position="150"/>
    </location>
</feature>
<dbReference type="SMART" id="SM00850">
    <property type="entry name" value="LytTR"/>
    <property type="match status" value="1"/>
</dbReference>
<organism evidence="3 4">
    <name type="scientific">Mucilaginibacter pineti</name>
    <dbReference type="NCBI Taxonomy" id="1391627"/>
    <lineage>
        <taxon>Bacteria</taxon>
        <taxon>Pseudomonadati</taxon>
        <taxon>Bacteroidota</taxon>
        <taxon>Sphingobacteriia</taxon>
        <taxon>Sphingobacteriales</taxon>
        <taxon>Sphingobacteriaceae</taxon>
        <taxon>Mucilaginibacter</taxon>
    </lineage>
</organism>
<sequence>MNNKTSIQPDGGGSSGSVFTGIYFRITIALLAAHLIVVYGESETVFSMMLNRAYYIALAASFMIAYLLIAYVHMINQMLDRRLNWEGGNVIARIVYQLLLSLIAPGVLAFLLAAIYFRLNGMSILDTSYLRYDFQFIMLMLFCLNVYYYAIYQANGWRDAKALLKEQERLLAKKGADLQNAVEKKHHLTIIHPAEQTGVEPVLKQFFQVNTPLKVVPVKINQICYFFRKNQHNFLHTVGGDIYAIPESLKEVEERLGGEHFFRINRQMVVSFSACIAFRPGKNKTIEVTLYPPFNIKHRDEGNIEGGSAYVTVTEDRVHAFKEWMNR</sequence>
<name>A0A1G7GF06_9SPHI</name>
<evidence type="ECO:0000256" key="1">
    <source>
        <dbReference type="SAM" id="Phobius"/>
    </source>
</evidence>
<dbReference type="AlphaFoldDB" id="A0A1G7GF06"/>
<keyword evidence="4" id="KW-1185">Reference proteome</keyword>
<dbReference type="RefSeq" id="WP_091151991.1">
    <property type="nucleotide sequence ID" value="NZ_FNAI01000010.1"/>
</dbReference>
<keyword evidence="1" id="KW-1133">Transmembrane helix</keyword>
<evidence type="ECO:0000313" key="3">
    <source>
        <dbReference type="EMBL" id="SDE86714.1"/>
    </source>
</evidence>
<keyword evidence="1" id="KW-0812">Transmembrane</keyword>
<feature type="transmembrane region" description="Helical" evidence="1">
    <location>
        <begin position="22"/>
        <end position="41"/>
    </location>
</feature>
<evidence type="ECO:0000259" key="2">
    <source>
        <dbReference type="PROSITE" id="PS50930"/>
    </source>
</evidence>
<accession>A0A1G7GF06</accession>
<keyword evidence="3" id="KW-0238">DNA-binding</keyword>
<dbReference type="STRING" id="1391627.SAMN05216464_110114"/>
<protein>
    <submittedName>
        <fullName evidence="3">LytTr DNA-binding domain-containing protein</fullName>
    </submittedName>
</protein>
<feature type="transmembrane region" description="Helical" evidence="1">
    <location>
        <begin position="94"/>
        <end position="117"/>
    </location>
</feature>
<dbReference type="EMBL" id="FNAI01000010">
    <property type="protein sequence ID" value="SDE86714.1"/>
    <property type="molecule type" value="Genomic_DNA"/>
</dbReference>
<dbReference type="Pfam" id="PF04397">
    <property type="entry name" value="LytTR"/>
    <property type="match status" value="1"/>
</dbReference>
<dbReference type="OrthoDB" id="9787344at2"/>
<feature type="domain" description="HTH LytTR-type" evidence="2">
    <location>
        <begin position="234"/>
        <end position="270"/>
    </location>
</feature>
<keyword evidence="1" id="KW-0472">Membrane</keyword>